<keyword evidence="3" id="KW-0732">Signal</keyword>
<dbReference type="GO" id="GO:0038023">
    <property type="term" value="F:signaling receptor activity"/>
    <property type="evidence" value="ECO:0007669"/>
    <property type="project" value="TreeGrafter"/>
</dbReference>
<accession>A0A8C5HNG1</accession>
<proteinExistence type="predicted"/>
<dbReference type="PROSITE" id="PS50050">
    <property type="entry name" value="TNFR_NGFR_2"/>
    <property type="match status" value="1"/>
</dbReference>
<sequence>MSHLCCSMVIPLVWIQCFWIVGHVNGCGNLQTEMEGRCCDKCSPGTYLDKFCSENYQTTCAPCKEGSFQKIIKVLVSCGLNLCSSAVYEKNCTPTTNAVCACYPGFLCSNSICSHCQKNKCVAGESLKKTGENKDSFIFKRTVCLFFCFVFCFNITSQLTDCPFSCHVYKKSTHL</sequence>
<evidence type="ECO:0000256" key="3">
    <source>
        <dbReference type="SAM" id="SignalP"/>
    </source>
</evidence>
<dbReference type="InterPro" id="IPR001368">
    <property type="entry name" value="TNFR/NGFR_Cys_rich_reg"/>
</dbReference>
<feature type="signal peptide" evidence="3">
    <location>
        <begin position="1"/>
        <end position="26"/>
    </location>
</feature>
<evidence type="ECO:0000256" key="1">
    <source>
        <dbReference type="PROSITE-ProRule" id="PRU00206"/>
    </source>
</evidence>
<dbReference type="GO" id="GO:0042127">
    <property type="term" value="P:regulation of cell population proliferation"/>
    <property type="evidence" value="ECO:0007669"/>
    <property type="project" value="TreeGrafter"/>
</dbReference>
<evidence type="ECO:0000313" key="5">
    <source>
        <dbReference type="Ensembl" id="ENSGWIP00000047008.1"/>
    </source>
</evidence>
<keyword evidence="6" id="KW-1185">Reference proteome</keyword>
<organism evidence="5 6">
    <name type="scientific">Gouania willdenowi</name>
    <name type="common">Blunt-snouted clingfish</name>
    <name type="synonym">Lepadogaster willdenowi</name>
    <dbReference type="NCBI Taxonomy" id="441366"/>
    <lineage>
        <taxon>Eukaryota</taxon>
        <taxon>Metazoa</taxon>
        <taxon>Chordata</taxon>
        <taxon>Craniata</taxon>
        <taxon>Vertebrata</taxon>
        <taxon>Euteleostomi</taxon>
        <taxon>Actinopterygii</taxon>
        <taxon>Neopterygii</taxon>
        <taxon>Teleostei</taxon>
        <taxon>Neoteleostei</taxon>
        <taxon>Acanthomorphata</taxon>
        <taxon>Ovalentaria</taxon>
        <taxon>Blenniimorphae</taxon>
        <taxon>Blenniiformes</taxon>
        <taxon>Gobiesocoidei</taxon>
        <taxon>Gobiesocidae</taxon>
        <taxon>Gobiesocinae</taxon>
        <taxon>Gouania</taxon>
    </lineage>
</organism>
<dbReference type="Ensembl" id="ENSGWIT00000050869.1">
    <property type="protein sequence ID" value="ENSGWIP00000047008.1"/>
    <property type="gene ID" value="ENSGWIG00000023175.1"/>
</dbReference>
<dbReference type="PANTHER" id="PTHR47139:SF1">
    <property type="entry name" value="TUMOR NECROSIS FACTOR RECEPTOR SUPERFAMILY MEMBER 9"/>
    <property type="match status" value="1"/>
</dbReference>
<keyword evidence="2" id="KW-1133">Transmembrane helix</keyword>
<reference evidence="5" key="1">
    <citation type="submission" date="2020-06" db="EMBL/GenBank/DDBJ databases">
        <authorList>
            <consortium name="Wellcome Sanger Institute Data Sharing"/>
        </authorList>
    </citation>
    <scope>NUCLEOTIDE SEQUENCE [LARGE SCALE GENOMIC DNA]</scope>
</reference>
<feature type="transmembrane region" description="Helical" evidence="2">
    <location>
        <begin position="138"/>
        <end position="156"/>
    </location>
</feature>
<dbReference type="AlphaFoldDB" id="A0A8C5HNG1"/>
<dbReference type="Gene3D" id="2.10.50.10">
    <property type="entry name" value="Tumor Necrosis Factor Receptor, subunit A, domain 2"/>
    <property type="match status" value="2"/>
</dbReference>
<dbReference type="Proteomes" id="UP000694680">
    <property type="component" value="Chromosome 5"/>
</dbReference>
<comment type="caution">
    <text evidence="1">Lacks conserved residue(s) required for the propagation of feature annotation.</text>
</comment>
<name>A0A8C5HNG1_GOUWI</name>
<reference evidence="5" key="2">
    <citation type="submission" date="2025-08" db="UniProtKB">
        <authorList>
            <consortium name="Ensembl"/>
        </authorList>
    </citation>
    <scope>IDENTIFICATION</scope>
</reference>
<feature type="chain" id="PRO_5034036007" description="TNFR-Cys domain-containing protein" evidence="3">
    <location>
        <begin position="27"/>
        <end position="175"/>
    </location>
</feature>
<feature type="domain" description="TNFR-Cys" evidence="4">
    <location>
        <begin position="41"/>
        <end position="100"/>
    </location>
</feature>
<protein>
    <recommendedName>
        <fullName evidence="4">TNFR-Cys domain-containing protein</fullName>
    </recommendedName>
</protein>
<evidence type="ECO:0000259" key="4">
    <source>
        <dbReference type="PROSITE" id="PS50050"/>
    </source>
</evidence>
<keyword evidence="2" id="KW-0812">Transmembrane</keyword>
<evidence type="ECO:0000256" key="2">
    <source>
        <dbReference type="SAM" id="Phobius"/>
    </source>
</evidence>
<reference evidence="5" key="3">
    <citation type="submission" date="2025-09" db="UniProtKB">
        <authorList>
            <consortium name="Ensembl"/>
        </authorList>
    </citation>
    <scope>IDENTIFICATION</scope>
</reference>
<keyword evidence="2" id="KW-0472">Membrane</keyword>
<dbReference type="PANTHER" id="PTHR47139">
    <property type="entry name" value="TUMOR NECROSIS FACTOR RECEPTOR SUPERFAMILY MEMBER 9"/>
    <property type="match status" value="1"/>
</dbReference>
<feature type="repeat" description="TNFR-Cys" evidence="1">
    <location>
        <begin position="41"/>
        <end position="100"/>
    </location>
</feature>
<dbReference type="SUPFAM" id="SSF57586">
    <property type="entry name" value="TNF receptor-like"/>
    <property type="match status" value="2"/>
</dbReference>
<evidence type="ECO:0000313" key="6">
    <source>
        <dbReference type="Proteomes" id="UP000694680"/>
    </source>
</evidence>